<reference evidence="2 3" key="1">
    <citation type="submission" date="2015-07" db="EMBL/GenBank/DDBJ databases">
        <title>High-quality genome of monoxenous trypanosomatid Leptomonas pyrrhocoris.</title>
        <authorList>
            <person name="Flegontov P."/>
            <person name="Butenko A."/>
            <person name="Firsov S."/>
            <person name="Vlcek C."/>
            <person name="Logacheva M.D."/>
            <person name="Field M."/>
            <person name="Filatov D."/>
            <person name="Flegontova O."/>
            <person name="Gerasimov E."/>
            <person name="Jackson A.P."/>
            <person name="Kelly S."/>
            <person name="Opperdoes F."/>
            <person name="O'Reilly A."/>
            <person name="Votypka J."/>
            <person name="Yurchenko V."/>
            <person name="Lukes J."/>
        </authorList>
    </citation>
    <scope>NUCLEOTIDE SEQUENCE [LARGE SCALE GENOMIC DNA]</scope>
    <source>
        <strain evidence="2">H10</strain>
    </source>
</reference>
<feature type="compositionally biased region" description="Basic and acidic residues" evidence="1">
    <location>
        <begin position="824"/>
        <end position="833"/>
    </location>
</feature>
<dbReference type="EMBL" id="LGTL01000001">
    <property type="protein sequence ID" value="KPA86742.1"/>
    <property type="molecule type" value="Genomic_DNA"/>
</dbReference>
<gene>
    <name evidence="2" type="ORF">ABB37_00822</name>
</gene>
<dbReference type="GeneID" id="26901119"/>
<evidence type="ECO:0000313" key="2">
    <source>
        <dbReference type="EMBL" id="KPA86742.1"/>
    </source>
</evidence>
<evidence type="ECO:0000313" key="3">
    <source>
        <dbReference type="Proteomes" id="UP000037923"/>
    </source>
</evidence>
<feature type="region of interest" description="Disordered" evidence="1">
    <location>
        <begin position="703"/>
        <end position="724"/>
    </location>
</feature>
<protein>
    <submittedName>
        <fullName evidence="2">Uncharacterized protein</fullName>
    </submittedName>
</protein>
<comment type="caution">
    <text evidence="2">The sequence shown here is derived from an EMBL/GenBank/DDBJ whole genome shotgun (WGS) entry which is preliminary data.</text>
</comment>
<accession>A0A0N0E0R4</accession>
<organism evidence="2 3">
    <name type="scientific">Leptomonas pyrrhocoris</name>
    <name type="common">Firebug parasite</name>
    <dbReference type="NCBI Taxonomy" id="157538"/>
    <lineage>
        <taxon>Eukaryota</taxon>
        <taxon>Discoba</taxon>
        <taxon>Euglenozoa</taxon>
        <taxon>Kinetoplastea</taxon>
        <taxon>Metakinetoplastina</taxon>
        <taxon>Trypanosomatida</taxon>
        <taxon>Trypanosomatidae</taxon>
        <taxon>Leishmaniinae</taxon>
        <taxon>Leptomonas</taxon>
    </lineage>
</organism>
<dbReference type="OMA" id="FGWRVCE"/>
<dbReference type="OrthoDB" id="241073at2759"/>
<feature type="region of interest" description="Disordered" evidence="1">
    <location>
        <begin position="1376"/>
        <end position="1420"/>
    </location>
</feature>
<name>A0A0N0E0R4_LEPPY</name>
<proteinExistence type="predicted"/>
<keyword evidence="3" id="KW-1185">Reference proteome</keyword>
<dbReference type="RefSeq" id="XP_015665181.1">
    <property type="nucleotide sequence ID" value="XM_015797173.1"/>
</dbReference>
<feature type="compositionally biased region" description="Low complexity" evidence="1">
    <location>
        <begin position="1399"/>
        <end position="1411"/>
    </location>
</feature>
<dbReference type="Proteomes" id="UP000037923">
    <property type="component" value="Unassembled WGS sequence"/>
</dbReference>
<feature type="region of interest" description="Disordered" evidence="1">
    <location>
        <begin position="824"/>
        <end position="843"/>
    </location>
</feature>
<dbReference type="VEuPathDB" id="TriTrypDB:LpyrH10_01_8220"/>
<sequence>MLSSSLIENGRSRTSAFAHLFNDVFTTIDIAPVKRPQLSGSLVCSVDNYPFTVMFVEDCTGISSDAVTQLVQQHAVRLAEQIRTCTRKSVRVFLLDHVCESWPGVMGHLSSLDLALQLRLVLAGAVAVDAVGATPHDRKDFKSPEIVSAASDTVGGASAIATASAQWKCSASLYDPWQTQPRFTPLRNSTDSKGDAGAEDTLVLTGELLAVVKRVMARVEVLLTARCAAQVEESAGEAARYTHEAGQELSQLWLTSQLQSAAMKAQAASSPPRWWFEAVSSLSCPTWVLSCKCWADVSRNEAVGVQLRLEHVVVDARSASAGHSPTVLAHALVNRVQVPLILRSAAPNDTDCLYADEAFSDAAQLRQQRHVQTLTSTDLVTRLTNGTISLSAAWADTPLRTCGVFVEQAALLSPTVAYDWLGAERCSEVVAEVGLNNYTATAAMKAEAPQLPGAVRWTSFEGRRVMDAFVAAAAAAPCDAVEGCRLPPLWPRVQPQSSATETSRRAAFRELIRSELGLRQLPRTELNALPAGTTDGVFVCEDDVVVGWEAPKEAEAARLRIGTEWYVNVAAAAQAHTPWALPLCTPTSSTAATAATAKVRRDETLLPIRKLVWVLSITDSLLRSGVSHATWDATADELLCFTHAPREPPLRFSTLSTTDGLASLFRFCAKSAVHSRTFYLTTQPAERVVPRLLGHMMTCRAEAETTDTRSGRSRSVAPQLSSARDDDDGRVIAVLPLPFHAGTTRLLASSKLTRATELRRLITYIQHFSRSSSAFTSLLAAAPPVNWNFFHGWAVTEPWLQPRGPLRAELLADATADEELRRRRALDGRERSPAGRSTSACRDDAESRSFTLCVDAAPSAEGSNEEKTSDVAAVALHGDEKLPSLPAQTRVRLPVSGGAWISAAYAAIRAAALSLPPTAAPSPTEDGDKLLRLLQCATFAQLAEVALCTLLNDGMGRRRMSYAHLLFALFGNHAVFVKEGGEVKLHLQVTPEASVCLSRSSEESPVAKTRHQSMQWRVLLIVAFFADAAPELLKSLEAAKSLNSVFSDLSSQSQSHIGSIAIRIRWLVKSAITRTARDADGASRLLFIAEVWRAAQPSASAASSPAEAMNEGKLVYTASDFSLAAVLQSVLNDFLRPLQMVYRPAGSDEVARCVTKRHCTYYSLDFMQREIAWQRQLQEVTTQYDVVAGSLRILGRKQRCKDGKVADDDSPVVLAEETVSTWGRVPQVIYRLHRQLLPNAEQHRPEVTVDKLCSLSWKHVRDCLCEVLGCTEEHLTGTSVLHNRMWYCEMILPSHLFSLAQVSTVSPPPSHFYLSSCNTGKQSGQSLLLACLFHWIQFSQTAEVDYEKLYGVQCSTTRVVCPQAMKKAHEDRSFLREMRPDNDGGGPHSRGVVAPKLLSPATSSTPSPATPFEKAGPLARRPRASTVLGGAGLMKISLVDRTHSKVKALLSEVLDDSRGHVALKLSQTFGLELMYDVVAVKDDPDEKHDWISAGSVQLLRESWAPGTWAPAQILRAEAVVLARLLCRDPDMPEKDRAELLHVAMRELMHQQPLLSLSCGADISRKDFCVSFLRRYFGWRVCEQADVADLPISATQSNIVVYTSIANAASSSAPRRGRSHRKHAPLLTQTRASLHLGQIVSQGDARVRLAQVLVEAADADVDAAGELLWDACARRVKEVFGVSRLMTTSEVDTGMLRFMERGGSRRG</sequence>
<evidence type="ECO:0000256" key="1">
    <source>
        <dbReference type="SAM" id="MobiDB-lite"/>
    </source>
</evidence>